<dbReference type="PROSITE" id="PS00653">
    <property type="entry name" value="GLYCOSYL_HYDROL_F1_2"/>
    <property type="match status" value="1"/>
</dbReference>
<dbReference type="FunFam" id="3.20.20.80:FF:000013">
    <property type="entry name" value="lactase-phlorizin hydrolase"/>
    <property type="match status" value="1"/>
</dbReference>
<feature type="signal peptide" evidence="7">
    <location>
        <begin position="1"/>
        <end position="17"/>
    </location>
</feature>
<evidence type="ECO:0000256" key="7">
    <source>
        <dbReference type="SAM" id="SignalP"/>
    </source>
</evidence>
<comment type="subunit">
    <text evidence="2">Homodimer.</text>
</comment>
<evidence type="ECO:0000256" key="1">
    <source>
        <dbReference type="ARBA" id="ARBA00010838"/>
    </source>
</evidence>
<dbReference type="AlphaFoldDB" id="A0A9P0DWS3"/>
<dbReference type="InterPro" id="IPR033132">
    <property type="entry name" value="GH_1_N_CS"/>
</dbReference>
<accession>A0A9P0DWS3</accession>
<dbReference type="GO" id="GO:0008422">
    <property type="term" value="F:beta-glucosidase activity"/>
    <property type="evidence" value="ECO:0007669"/>
    <property type="project" value="TreeGrafter"/>
</dbReference>
<dbReference type="GO" id="GO:0005975">
    <property type="term" value="P:carbohydrate metabolic process"/>
    <property type="evidence" value="ECO:0007669"/>
    <property type="project" value="InterPro"/>
</dbReference>
<evidence type="ECO:0000256" key="4">
    <source>
        <dbReference type="ARBA" id="ARBA00023180"/>
    </source>
</evidence>
<proteinExistence type="inferred from homology"/>
<evidence type="ECO:0000256" key="5">
    <source>
        <dbReference type="ARBA" id="ARBA00023295"/>
    </source>
</evidence>
<evidence type="ECO:0008006" key="10">
    <source>
        <dbReference type="Google" id="ProtNLM"/>
    </source>
</evidence>
<evidence type="ECO:0000256" key="2">
    <source>
        <dbReference type="ARBA" id="ARBA00011738"/>
    </source>
</evidence>
<keyword evidence="7" id="KW-0732">Signal</keyword>
<dbReference type="PANTHER" id="PTHR10353">
    <property type="entry name" value="GLYCOSYL HYDROLASE"/>
    <property type="match status" value="1"/>
</dbReference>
<name>A0A9P0DWS3_PHYSR</name>
<reference evidence="8" key="1">
    <citation type="submission" date="2022-01" db="EMBL/GenBank/DDBJ databases">
        <authorList>
            <person name="King R."/>
        </authorList>
    </citation>
    <scope>NUCLEOTIDE SEQUENCE</scope>
</reference>
<keyword evidence="5" id="KW-0326">Glycosidase</keyword>
<evidence type="ECO:0000256" key="6">
    <source>
        <dbReference type="RuleBase" id="RU003690"/>
    </source>
</evidence>
<protein>
    <recommendedName>
        <fullName evidence="10">Glycoside hydrolase family 1</fullName>
    </recommendedName>
</protein>
<dbReference type="OrthoDB" id="65569at2759"/>
<dbReference type="InterPro" id="IPR001360">
    <property type="entry name" value="Glyco_hydro_1"/>
</dbReference>
<evidence type="ECO:0000313" key="9">
    <source>
        <dbReference type="Proteomes" id="UP001153712"/>
    </source>
</evidence>
<dbReference type="InterPro" id="IPR017853">
    <property type="entry name" value="GH"/>
</dbReference>
<evidence type="ECO:0000256" key="3">
    <source>
        <dbReference type="ARBA" id="ARBA00022801"/>
    </source>
</evidence>
<dbReference type="PANTHER" id="PTHR10353:SF36">
    <property type="entry name" value="LP05116P"/>
    <property type="match status" value="1"/>
</dbReference>
<keyword evidence="9" id="KW-1185">Reference proteome</keyword>
<gene>
    <name evidence="8" type="ORF">PHYEVI_LOCUS11449</name>
</gene>
<organism evidence="8 9">
    <name type="scientific">Phyllotreta striolata</name>
    <name type="common">Striped flea beetle</name>
    <name type="synonym">Crioceris striolata</name>
    <dbReference type="NCBI Taxonomy" id="444603"/>
    <lineage>
        <taxon>Eukaryota</taxon>
        <taxon>Metazoa</taxon>
        <taxon>Ecdysozoa</taxon>
        <taxon>Arthropoda</taxon>
        <taxon>Hexapoda</taxon>
        <taxon>Insecta</taxon>
        <taxon>Pterygota</taxon>
        <taxon>Neoptera</taxon>
        <taxon>Endopterygota</taxon>
        <taxon>Coleoptera</taxon>
        <taxon>Polyphaga</taxon>
        <taxon>Cucujiformia</taxon>
        <taxon>Chrysomeloidea</taxon>
        <taxon>Chrysomelidae</taxon>
        <taxon>Galerucinae</taxon>
        <taxon>Alticini</taxon>
        <taxon>Phyllotreta</taxon>
    </lineage>
</organism>
<sequence length="437" mass="50501">MLYRKLLLLIFIETCVATSNSRFPKNFMFGCATAAFQIEGAWNEDGKTPSVWDTKNHQIPSVIRDNQTADISCDSYHKYKEDIALLAQIGVTHYRFSISWPRILPNGFNDTINQLGVDHYRKFIKELKANNIEPMVTIYHGDMPQSLGDLGGFYNASSVQWLTDYARVLFDLYGDDVKIWFTINEPYETCIWDGVVKAYECSKNLLKIHASIWHLYDREYRAKQAGAVSIPLNLNWYEPETNSTADIEAANTKLQFSWGFFGHPIYKGDWPEVMKRRIAMRSRGEGFEKSRLPEFTEEEIEFIRGTSDFFSANTYTTSIIRAEAEPPFGEPTIESDVGVFEYQRPEWQGAASSWLKVTPWGIKKLLVWLYNEYDKPQILVSENGYSDSDGRLDDPIRVNYLRDYLSNIREAMEEGVDVIGYVVWTLIDNFEWNAGYT</sequence>
<dbReference type="Gene3D" id="3.20.20.80">
    <property type="entry name" value="Glycosidases"/>
    <property type="match status" value="1"/>
</dbReference>
<dbReference type="Proteomes" id="UP001153712">
    <property type="component" value="Chromosome 9"/>
</dbReference>
<feature type="chain" id="PRO_5040134742" description="Glycoside hydrolase family 1" evidence="7">
    <location>
        <begin position="18"/>
        <end position="437"/>
    </location>
</feature>
<comment type="similarity">
    <text evidence="1 6">Belongs to the glycosyl hydrolase 1 family.</text>
</comment>
<dbReference type="SUPFAM" id="SSF51445">
    <property type="entry name" value="(Trans)glycosidases"/>
    <property type="match status" value="1"/>
</dbReference>
<dbReference type="PRINTS" id="PR00131">
    <property type="entry name" value="GLHYDRLASE1"/>
</dbReference>
<dbReference type="Pfam" id="PF00232">
    <property type="entry name" value="Glyco_hydro_1"/>
    <property type="match status" value="1"/>
</dbReference>
<dbReference type="EMBL" id="OU900102">
    <property type="protein sequence ID" value="CAH1188375.1"/>
    <property type="molecule type" value="Genomic_DNA"/>
</dbReference>
<keyword evidence="4" id="KW-0325">Glycoprotein</keyword>
<keyword evidence="3" id="KW-0378">Hydrolase</keyword>
<evidence type="ECO:0000313" key="8">
    <source>
        <dbReference type="EMBL" id="CAH1188375.1"/>
    </source>
</evidence>